<sequence length="458" mass="48305">MRPRALLLLAAIMTGAVVGALTAAGTGGAETLGGGPDVQVLGRSVLGESGGWAATVPTRRAVPRRLLDPAGGCLPLHAWASERAAVPRGTATAAFTVAAPADRALLIRGVKVIKGKRLPQPEGRDVACSETRGSVLGYGMKLRTQQSLDGPPSARPLSQYVRPGGTAGGFVRVRTRSCSCQWWIELDVLDNGKPGKLRIDDGGKPFTLAPPVPPVATDADREVWKYGGGNIPLARAPHNGTVGDHRLSARGLWLTPGSQAPWQLTTDHEVPAVRRIAGGLDVPGVPCVRMYRTLVAAGGRHTGHSTFVAQVASRTEQSLTADVSLHIEKAEPRRGGTGYACLADNWQQDLDRTREETAVYLTGAAPGTDLPVMTGRELDLARPEGTPVGGSPLFFGVEPGDADYSFTVRLRLTDRAGKVTEHTLTDNGRPFVVSGAPPPDDLVVYRETGNSTSLFLLD</sequence>
<evidence type="ECO:0000256" key="1">
    <source>
        <dbReference type="SAM" id="SignalP"/>
    </source>
</evidence>
<evidence type="ECO:0000313" key="3">
    <source>
        <dbReference type="Proteomes" id="UP001596139"/>
    </source>
</evidence>
<keyword evidence="1" id="KW-0732">Signal</keyword>
<reference evidence="3" key="1">
    <citation type="journal article" date="2019" name="Int. J. Syst. Evol. Microbiol.">
        <title>The Global Catalogue of Microorganisms (GCM) 10K type strain sequencing project: providing services to taxonomists for standard genome sequencing and annotation.</title>
        <authorList>
            <consortium name="The Broad Institute Genomics Platform"/>
            <consortium name="The Broad Institute Genome Sequencing Center for Infectious Disease"/>
            <person name="Wu L."/>
            <person name="Ma J."/>
        </authorList>
    </citation>
    <scope>NUCLEOTIDE SEQUENCE [LARGE SCALE GENOMIC DNA]</scope>
    <source>
        <strain evidence="3">CGMCC 1.15180</strain>
    </source>
</reference>
<feature type="chain" id="PRO_5047147049" evidence="1">
    <location>
        <begin position="24"/>
        <end position="458"/>
    </location>
</feature>
<keyword evidence="3" id="KW-1185">Reference proteome</keyword>
<evidence type="ECO:0000313" key="2">
    <source>
        <dbReference type="EMBL" id="MFC6062256.1"/>
    </source>
</evidence>
<organism evidence="2 3">
    <name type="scientific">Streptomyces ochraceiscleroticus</name>
    <dbReference type="NCBI Taxonomy" id="47761"/>
    <lineage>
        <taxon>Bacteria</taxon>
        <taxon>Bacillati</taxon>
        <taxon>Actinomycetota</taxon>
        <taxon>Actinomycetes</taxon>
        <taxon>Kitasatosporales</taxon>
        <taxon>Streptomycetaceae</taxon>
        <taxon>Streptomyces</taxon>
    </lineage>
</organism>
<protein>
    <submittedName>
        <fullName evidence="2">Uncharacterized protein</fullName>
    </submittedName>
</protein>
<dbReference type="Proteomes" id="UP001596139">
    <property type="component" value="Unassembled WGS sequence"/>
</dbReference>
<gene>
    <name evidence="2" type="ORF">ACFP4F_06835</name>
</gene>
<proteinExistence type="predicted"/>
<dbReference type="RefSeq" id="WP_031055551.1">
    <property type="nucleotide sequence ID" value="NZ_JBHSPX010000002.1"/>
</dbReference>
<name>A0ABW1MEP8_9ACTN</name>
<feature type="signal peptide" evidence="1">
    <location>
        <begin position="1"/>
        <end position="23"/>
    </location>
</feature>
<comment type="caution">
    <text evidence="2">The sequence shown here is derived from an EMBL/GenBank/DDBJ whole genome shotgun (WGS) entry which is preliminary data.</text>
</comment>
<accession>A0ABW1MEP8</accession>
<dbReference type="EMBL" id="JBHSPX010000002">
    <property type="protein sequence ID" value="MFC6062256.1"/>
    <property type="molecule type" value="Genomic_DNA"/>
</dbReference>